<feature type="transmembrane region" description="Helical" evidence="1">
    <location>
        <begin position="12"/>
        <end position="29"/>
    </location>
</feature>
<dbReference type="Proteomes" id="UP000191448">
    <property type="component" value="Unassembled WGS sequence"/>
</dbReference>
<reference evidence="2 3" key="1">
    <citation type="submission" date="2016-02" db="EMBL/GenBank/DDBJ databases">
        <title>Genome sequence of Clostridium thermobutyricum DSM 4928.</title>
        <authorList>
            <person name="Poehlein A."/>
            <person name="Daniel R."/>
        </authorList>
    </citation>
    <scope>NUCLEOTIDE SEQUENCE [LARGE SCALE GENOMIC DNA]</scope>
    <source>
        <strain evidence="2 3">DSM 4928</strain>
    </source>
</reference>
<gene>
    <name evidence="2" type="ORF">CLTHE_23520</name>
</gene>
<dbReference type="AlphaFoldDB" id="A0A1V4STI5"/>
<sequence>MPLNTGVQLDIVIYSLLAGVIVGSLFDVYRIIRGKDTFKIVIVIEDILFWTLSAVIVFAFLLYNNYAFMGPYVYLFICVGLIIYLKLLSRFIYSFEVFILSSIGKILRISYKNATYPIRFIYYKTTHKE</sequence>
<proteinExistence type="predicted"/>
<evidence type="ECO:0000313" key="2">
    <source>
        <dbReference type="EMBL" id="OPX47113.1"/>
    </source>
</evidence>
<dbReference type="EMBL" id="LTAY01000059">
    <property type="protein sequence ID" value="OPX47113.1"/>
    <property type="molecule type" value="Genomic_DNA"/>
</dbReference>
<evidence type="ECO:0000313" key="3">
    <source>
        <dbReference type="Proteomes" id="UP000191448"/>
    </source>
</evidence>
<protein>
    <submittedName>
        <fullName evidence="2">Spore cortex protein YabQ</fullName>
    </submittedName>
</protein>
<dbReference type="InterPro" id="IPR019074">
    <property type="entry name" value="YabQ"/>
</dbReference>
<keyword evidence="1" id="KW-0472">Membrane</keyword>
<dbReference type="NCBIfam" id="TIGR02893">
    <property type="entry name" value="spore_yabQ"/>
    <property type="match status" value="1"/>
</dbReference>
<accession>A0A1V4STI5</accession>
<dbReference type="OrthoDB" id="1685240at2"/>
<organism evidence="2 3">
    <name type="scientific">Clostridium thermobutyricum DSM 4928</name>
    <dbReference type="NCBI Taxonomy" id="1121339"/>
    <lineage>
        <taxon>Bacteria</taxon>
        <taxon>Bacillati</taxon>
        <taxon>Bacillota</taxon>
        <taxon>Clostridia</taxon>
        <taxon>Eubacteriales</taxon>
        <taxon>Clostridiaceae</taxon>
        <taxon>Clostridium</taxon>
    </lineage>
</organism>
<dbReference type="RefSeq" id="WP_002598972.1">
    <property type="nucleotide sequence ID" value="NZ_LTAY01000059.1"/>
</dbReference>
<dbReference type="Pfam" id="PF09578">
    <property type="entry name" value="Spore_YabQ"/>
    <property type="match status" value="1"/>
</dbReference>
<feature type="transmembrane region" description="Helical" evidence="1">
    <location>
        <begin position="69"/>
        <end position="88"/>
    </location>
</feature>
<keyword evidence="1" id="KW-1133">Transmembrane helix</keyword>
<name>A0A1V4STI5_9CLOT</name>
<comment type="caution">
    <text evidence="2">The sequence shown here is derived from an EMBL/GenBank/DDBJ whole genome shotgun (WGS) entry which is preliminary data.</text>
</comment>
<keyword evidence="1" id="KW-0812">Transmembrane</keyword>
<feature type="transmembrane region" description="Helical" evidence="1">
    <location>
        <begin position="41"/>
        <end position="63"/>
    </location>
</feature>
<evidence type="ECO:0000256" key="1">
    <source>
        <dbReference type="SAM" id="Phobius"/>
    </source>
</evidence>